<dbReference type="Pfam" id="PF25053">
    <property type="entry name" value="DUF7791"/>
    <property type="match status" value="1"/>
</dbReference>
<feature type="domain" description="DUF7791" evidence="4">
    <location>
        <begin position="568"/>
        <end position="760"/>
    </location>
</feature>
<dbReference type="SUPFAM" id="SSF52540">
    <property type="entry name" value="P-loop containing nucleoside triphosphate hydrolases"/>
    <property type="match status" value="1"/>
</dbReference>
<dbReference type="PANTHER" id="PTHR10039:SF5">
    <property type="entry name" value="NACHT DOMAIN-CONTAINING PROTEIN"/>
    <property type="match status" value="1"/>
</dbReference>
<proteinExistence type="predicted"/>
<dbReference type="InterPro" id="IPR027417">
    <property type="entry name" value="P-loop_NTPase"/>
</dbReference>
<dbReference type="Gene3D" id="3.40.50.300">
    <property type="entry name" value="P-loop containing nucleotide triphosphate hydrolases"/>
    <property type="match status" value="1"/>
</dbReference>
<sequence>MDPISAIGLTVNIIKLGKLFWKATDLCITCYKYGTEPQFRETGLAAQDLKECSTKLQNALSGSPSPVTATDRDLRRICQSCCAVAQKIAAEIDKLKATPGTRAALLKGLKTISMKKKIDDLRKTMDEQMMILHTKVLVDLRLKSEAMGTVSVELKDMLVRLDQQQKSLLQHLGDRHDSLTKEIRTGNTATQKLLESIVQDLKNMKDDNMAQHIATRMHDTAEHDKTRFSLKHYVDNAAQASQQGSSQETFKKSLHFPGIESRQESIEPHHQKTCEWIFAGSYNDNLPWDNFLDWLKDDQPVYWVFGKPGSGKSTLMNFLVQDERTKTTLTLSGGRVIILKFFFWELGDDLQKNRVGLLRSLLWQLFTGIGESEAVQLLGQVQDTVSNDQLVWTQKRLLMILKQALSCTSHRLCLFLDGLDEFQDVEDDVSLLVEVINTFLGLQNVKICISSRPSPILNDKFKDCPKLRLQDFTKRDITAYVQDNLIEHMTRRFSIGKDSETASLLVDTVVDKAEGVFLWVHLAVKSLIRGIGKKDSVEDLQGRLDQMPPGLNELYSHMWKRTEADQAIYAAEAATYLQIILHFGSNNLSLIELVAASDHALQEAHLDSSWARPGFWHELTQKIDRERCETRLMACCAGFLEIRNAYDDVDDDHGGDHDDDHGGDDDNRLPTENLLQQKPPDEIPDMGILRGQFSYLQEDSPLLGDARLLQRLRALQDVHKETRVSLIHKSAAEYLRRGAGKAILHANPLSEMDVRIKRLKVVEVLFLLLVIPPYPWRVIEAAMQFQYSYLDAQSAVTMLSELERIFEALRSTYHVDFAHWPWIENPKAVDYASAFLDLNVPEYTSLKINQPGTSRSQENLDWCLFKAIYGDIGSSILLNLHVLETLSERDTNIEVLLRAKANPNSKTDMAFFNTTWLTFLGMLLASWQLEHPLWPRLLKAFMCAGADPNASCDIRLTSDTSSTINLWNMTDFHAESGDDVIYLRWTVLDILASMAIDSELLNMMRSKGSQPSYNNIVVYHAPSSWFVRSDERPVQLDNRLWFNDDADCFHISSYSRMLSDSSFQSSSVWNRLQLDARFSESFFTYGAGFGSRDEAFRAAGWPDESVPRISGS</sequence>
<evidence type="ECO:0000313" key="5">
    <source>
        <dbReference type="EMBL" id="KAK5067929.1"/>
    </source>
</evidence>
<protein>
    <recommendedName>
        <fullName evidence="7">NACHT domain-containing protein</fullName>
    </recommendedName>
</protein>
<evidence type="ECO:0000259" key="3">
    <source>
        <dbReference type="Pfam" id="PF24883"/>
    </source>
</evidence>
<dbReference type="InterPro" id="IPR056693">
    <property type="entry name" value="DUF7791"/>
</dbReference>
<dbReference type="Pfam" id="PF24883">
    <property type="entry name" value="NPHP3_N"/>
    <property type="match status" value="1"/>
</dbReference>
<accession>A0ABR0JPP3</accession>
<dbReference type="Proteomes" id="UP001345691">
    <property type="component" value="Unassembled WGS sequence"/>
</dbReference>
<dbReference type="PANTHER" id="PTHR10039">
    <property type="entry name" value="AMELOGENIN"/>
    <property type="match status" value="1"/>
</dbReference>
<evidence type="ECO:0008006" key="7">
    <source>
        <dbReference type="Google" id="ProtNLM"/>
    </source>
</evidence>
<dbReference type="EMBL" id="JAVRRF010000001">
    <property type="protein sequence ID" value="KAK5067929.1"/>
    <property type="molecule type" value="Genomic_DNA"/>
</dbReference>
<name>A0ABR0JPP3_9EURO</name>
<reference evidence="5 6" key="1">
    <citation type="submission" date="2023-08" db="EMBL/GenBank/DDBJ databases">
        <title>Black Yeasts Isolated from many extreme environments.</title>
        <authorList>
            <person name="Coleine C."/>
            <person name="Stajich J.E."/>
            <person name="Selbmann L."/>
        </authorList>
    </citation>
    <scope>NUCLEOTIDE SEQUENCE [LARGE SCALE GENOMIC DNA]</scope>
    <source>
        <strain evidence="5 6">CCFEE 6328</strain>
    </source>
</reference>
<gene>
    <name evidence="5" type="ORF">LTR69_000046</name>
</gene>
<feature type="region of interest" description="Disordered" evidence="2">
    <location>
        <begin position="650"/>
        <end position="681"/>
    </location>
</feature>
<evidence type="ECO:0000256" key="2">
    <source>
        <dbReference type="SAM" id="MobiDB-lite"/>
    </source>
</evidence>
<organism evidence="5 6">
    <name type="scientific">Exophiala sideris</name>
    <dbReference type="NCBI Taxonomy" id="1016849"/>
    <lineage>
        <taxon>Eukaryota</taxon>
        <taxon>Fungi</taxon>
        <taxon>Dikarya</taxon>
        <taxon>Ascomycota</taxon>
        <taxon>Pezizomycotina</taxon>
        <taxon>Eurotiomycetes</taxon>
        <taxon>Chaetothyriomycetidae</taxon>
        <taxon>Chaetothyriales</taxon>
        <taxon>Herpotrichiellaceae</taxon>
        <taxon>Exophiala</taxon>
    </lineage>
</organism>
<feature type="compositionally biased region" description="Basic and acidic residues" evidence="2">
    <location>
        <begin position="652"/>
        <end position="669"/>
    </location>
</feature>
<evidence type="ECO:0000259" key="4">
    <source>
        <dbReference type="Pfam" id="PF25053"/>
    </source>
</evidence>
<comment type="caution">
    <text evidence="5">The sequence shown here is derived from an EMBL/GenBank/DDBJ whole genome shotgun (WGS) entry which is preliminary data.</text>
</comment>
<evidence type="ECO:0000313" key="6">
    <source>
        <dbReference type="Proteomes" id="UP001345691"/>
    </source>
</evidence>
<dbReference type="InterPro" id="IPR056884">
    <property type="entry name" value="NPHP3-like_N"/>
</dbReference>
<keyword evidence="1" id="KW-0677">Repeat</keyword>
<keyword evidence="6" id="KW-1185">Reference proteome</keyword>
<evidence type="ECO:0000256" key="1">
    <source>
        <dbReference type="ARBA" id="ARBA00022737"/>
    </source>
</evidence>
<feature type="domain" description="Nephrocystin 3-like N-terminal" evidence="3">
    <location>
        <begin position="273"/>
        <end position="452"/>
    </location>
</feature>